<feature type="compositionally biased region" description="Basic and acidic residues" evidence="14">
    <location>
        <begin position="129"/>
        <end position="158"/>
    </location>
</feature>
<dbReference type="GO" id="GO:0003723">
    <property type="term" value="F:RNA binding"/>
    <property type="evidence" value="ECO:0007669"/>
    <property type="project" value="TreeGrafter"/>
</dbReference>
<dbReference type="Proteomes" id="UP001310594">
    <property type="component" value="Unassembled WGS sequence"/>
</dbReference>
<keyword evidence="6 13" id="KW-0540">Nuclease</keyword>
<dbReference type="Pfam" id="PF17846">
    <property type="entry name" value="XRN_M"/>
    <property type="match status" value="2"/>
</dbReference>
<evidence type="ECO:0000256" key="3">
    <source>
        <dbReference type="ARBA" id="ARBA00022472"/>
    </source>
</evidence>
<evidence type="ECO:0000256" key="6">
    <source>
        <dbReference type="ARBA" id="ARBA00022722"/>
    </source>
</evidence>
<dbReference type="FunFam" id="3.40.50.12390:FF:000005">
    <property type="entry name" value="5'-3' exoribonuclease 2"/>
    <property type="match status" value="1"/>
</dbReference>
<keyword evidence="5 13" id="KW-0507">mRNA processing</keyword>
<dbReference type="InterPro" id="IPR027073">
    <property type="entry name" value="5_3_exoribonuclease"/>
</dbReference>
<dbReference type="InterPro" id="IPR017151">
    <property type="entry name" value="Xrn2/3/4"/>
</dbReference>
<organism evidence="17 18">
    <name type="scientific">Elasticomyces elasticus</name>
    <dbReference type="NCBI Taxonomy" id="574655"/>
    <lineage>
        <taxon>Eukaryota</taxon>
        <taxon>Fungi</taxon>
        <taxon>Dikarya</taxon>
        <taxon>Ascomycota</taxon>
        <taxon>Pezizomycotina</taxon>
        <taxon>Dothideomycetes</taxon>
        <taxon>Dothideomycetidae</taxon>
        <taxon>Mycosphaerellales</taxon>
        <taxon>Teratosphaeriaceae</taxon>
        <taxon>Elasticomyces</taxon>
    </lineage>
</organism>
<feature type="domain" description="Xrn1 helical" evidence="16">
    <location>
        <begin position="588"/>
        <end position="871"/>
    </location>
</feature>
<dbReference type="CDD" id="cd18673">
    <property type="entry name" value="PIN_XRN1-2-like"/>
    <property type="match status" value="1"/>
</dbReference>
<comment type="function">
    <text evidence="12">Possesses 5'-&gt;3' exoribonuclease activity. Required for the processing of nuclear mRNA and rRNA precursors. May promote the termination of transcription by RNA polymerase II. Essential for vegetative cell growth and chromosome segregation.</text>
</comment>
<feature type="domain" description="Xrn1 helical" evidence="16">
    <location>
        <begin position="330"/>
        <end position="460"/>
    </location>
</feature>
<feature type="compositionally biased region" description="Low complexity" evidence="14">
    <location>
        <begin position="568"/>
        <end position="579"/>
    </location>
</feature>
<dbReference type="PANTHER" id="PTHR12341:SF41">
    <property type="entry name" value="5'-3' EXORIBONUCLEASE 2"/>
    <property type="match status" value="1"/>
</dbReference>
<name>A0AAN7W8Y8_9PEZI</name>
<keyword evidence="11" id="KW-0539">Nucleus</keyword>
<dbReference type="GO" id="GO:0006397">
    <property type="term" value="P:mRNA processing"/>
    <property type="evidence" value="ECO:0007669"/>
    <property type="project" value="UniProtKB-UniRule"/>
</dbReference>
<accession>A0AAN7W8Y8</accession>
<sequence length="963" mass="108509">MGVPALFRWLSQKYPKIVSPVIEHFPVEVDNGDGTTTTVPVDIGTPNPNGEQDNLYLDMNSIIHPCSHPEDGPAPANEEEMMIAIFEYTERIVNAVRPRKLLMMAVDGVAPRAKMNQQRSRRFRSAQEAAEKEQAAAEDNAMRTVEDREGKGESEEHKQMWDSNAITPGTPFMDILTASLRYWVRFKLSTDASWQRLKVIISDASVPGEGEHKIMDFIRSQRSSPLHDPNTRHVLYGLDADLIMLGLATHEPYFRILREDLSANDVKPGHCRKCNLPGHMADQCRTVPLPKPAEKQMAEKMTLKPYVWLHVSILREYLAVEMNVARLGLDLERVLDDWMFMCLFVGNDFLPHLPSLEIREDGIDTLIKIWIDNIKLMGGYVTFDGQIDLLRAQVVLEGLAKQEATIFKSRRQTELQRDSAAQRRAQAKERREFGMSSGFTQDAMAQSASARVRHGNDVAMDMNAMILQMAGQPLTTNPPQYARNLPTRGSGPSRNNMVGQPGANNMLQAEQFAEKHVKVKPEGTFSEESRIMWNNSAGVLGKRTRDSVDPTTSNASYLPSVRDDDKSMPSMSSRSVPSSANGIPHDLPLEDTVKLWETGYERRYYAQKFHVSSNDVLFRSHVARAYVEGLSWILLYYTQGCPSWTWYYPYHYAPFATDFVNIGGAVSFDKGTPFRPYELLMGVMPARSNHTIPKVFHSLMTQIDSPIIDFYPEIFETDLNGKKYAWQGVVLLPWIDEKRLLDAMETKYHLLTADEIRRNTFGHEDLMFSICHPLYEEMMKTFLHQKGDKLQMVLDPKVSGDLHGLISRSEPYKPDSRLEYPLSTTHKKFASAEFDDSVTVRFAMPELKAVHKSMLLPGVVCDTPVLQNEDVHGMRGRDSKVGRSHGGNGVTPSSGRAHGEQHNSTARNGSDRAYGNNNNNNNNYRGSTVRGGSDRAPGNNNRGSTYNGARSRGGNGSVYRRPF</sequence>
<evidence type="ECO:0000256" key="5">
    <source>
        <dbReference type="ARBA" id="ARBA00022664"/>
    </source>
</evidence>
<dbReference type="GO" id="GO:0006364">
    <property type="term" value="P:rRNA processing"/>
    <property type="evidence" value="ECO:0007669"/>
    <property type="project" value="UniProtKB-KW"/>
</dbReference>
<evidence type="ECO:0000256" key="8">
    <source>
        <dbReference type="ARBA" id="ARBA00022839"/>
    </source>
</evidence>
<evidence type="ECO:0000256" key="14">
    <source>
        <dbReference type="SAM" id="MobiDB-lite"/>
    </source>
</evidence>
<evidence type="ECO:0000259" key="15">
    <source>
        <dbReference type="Pfam" id="PF03159"/>
    </source>
</evidence>
<feature type="region of interest" description="Disordered" evidence="14">
    <location>
        <begin position="113"/>
        <end position="158"/>
    </location>
</feature>
<keyword evidence="9" id="KW-0805">Transcription regulation</keyword>
<evidence type="ECO:0000256" key="9">
    <source>
        <dbReference type="ARBA" id="ARBA00023015"/>
    </source>
</evidence>
<dbReference type="GO" id="GO:0005634">
    <property type="term" value="C:nucleus"/>
    <property type="evidence" value="ECO:0007669"/>
    <property type="project" value="UniProtKB-SubCell"/>
</dbReference>
<comment type="function">
    <text evidence="13">Possesses 5'-&gt;3' exoribonuclease activity. May promote termination of transcription by RNA polymerase II.</text>
</comment>
<evidence type="ECO:0000256" key="12">
    <source>
        <dbReference type="ARBA" id="ARBA00046137"/>
    </source>
</evidence>
<dbReference type="Pfam" id="PF03159">
    <property type="entry name" value="XRN_N"/>
    <property type="match status" value="1"/>
</dbReference>
<keyword evidence="8 13" id="KW-0269">Exonuclease</keyword>
<dbReference type="EC" id="3.1.13.-" evidence="13"/>
<evidence type="ECO:0000256" key="7">
    <source>
        <dbReference type="ARBA" id="ARBA00022801"/>
    </source>
</evidence>
<dbReference type="PIRSF" id="PIRSF037239">
    <property type="entry name" value="Exonuclease_Xrn2"/>
    <property type="match status" value="1"/>
</dbReference>
<evidence type="ECO:0000259" key="16">
    <source>
        <dbReference type="Pfam" id="PF17846"/>
    </source>
</evidence>
<dbReference type="EMBL" id="JAVRQU010000005">
    <property type="protein sequence ID" value="KAK5703238.1"/>
    <property type="molecule type" value="Genomic_DNA"/>
</dbReference>
<comment type="similarity">
    <text evidence="2 13">Belongs to the 5'-3' exonuclease family. XRN2/RAT1 subfamily.</text>
</comment>
<feature type="compositionally biased region" description="Polar residues" evidence="14">
    <location>
        <begin position="938"/>
        <end position="948"/>
    </location>
</feature>
<evidence type="ECO:0000256" key="13">
    <source>
        <dbReference type="PIRNR" id="PIRNR037239"/>
    </source>
</evidence>
<evidence type="ECO:0000256" key="11">
    <source>
        <dbReference type="ARBA" id="ARBA00023242"/>
    </source>
</evidence>
<proteinExistence type="inferred from homology"/>
<reference evidence="17" key="1">
    <citation type="submission" date="2023-08" db="EMBL/GenBank/DDBJ databases">
        <title>Black Yeasts Isolated from many extreme environments.</title>
        <authorList>
            <person name="Coleine C."/>
            <person name="Stajich J.E."/>
            <person name="Selbmann L."/>
        </authorList>
    </citation>
    <scope>NUCLEOTIDE SEQUENCE</scope>
    <source>
        <strain evidence="17">CCFEE 5810</strain>
    </source>
</reference>
<protein>
    <recommendedName>
        <fullName evidence="13">5'-3' exoribonuclease</fullName>
        <ecNumber evidence="13">3.1.13.-</ecNumber>
    </recommendedName>
</protein>
<dbReference type="Gene3D" id="1.25.40.1050">
    <property type="match status" value="1"/>
</dbReference>
<evidence type="ECO:0000256" key="10">
    <source>
        <dbReference type="ARBA" id="ARBA00023163"/>
    </source>
</evidence>
<dbReference type="GO" id="GO:0006353">
    <property type="term" value="P:DNA-templated transcription termination"/>
    <property type="evidence" value="ECO:0007669"/>
    <property type="project" value="UniProtKB-KW"/>
</dbReference>
<dbReference type="GO" id="GO:0004534">
    <property type="term" value="F:5'-3' RNA exonuclease activity"/>
    <property type="evidence" value="ECO:0007669"/>
    <property type="project" value="UniProtKB-UniRule"/>
</dbReference>
<keyword evidence="3" id="KW-0806">Transcription termination</keyword>
<gene>
    <name evidence="17" type="primary">RAT1_2</name>
    <name evidence="17" type="ORF">LTR97_004187</name>
</gene>
<keyword evidence="7 13" id="KW-0378">Hydrolase</keyword>
<evidence type="ECO:0000313" key="17">
    <source>
        <dbReference type="EMBL" id="KAK5703238.1"/>
    </source>
</evidence>
<dbReference type="InterPro" id="IPR004859">
    <property type="entry name" value="Xrn1_N"/>
</dbReference>
<dbReference type="FunFam" id="3.40.50.12390:FF:000003">
    <property type="entry name" value="5'-3' exoribonuclease"/>
    <property type="match status" value="1"/>
</dbReference>
<evidence type="ECO:0000256" key="1">
    <source>
        <dbReference type="ARBA" id="ARBA00004123"/>
    </source>
</evidence>
<keyword evidence="10" id="KW-0804">Transcription</keyword>
<dbReference type="GO" id="GO:0000956">
    <property type="term" value="P:nuclear-transcribed mRNA catabolic process"/>
    <property type="evidence" value="ECO:0007669"/>
    <property type="project" value="TreeGrafter"/>
</dbReference>
<comment type="subcellular location">
    <subcellularLocation>
        <location evidence="1">Nucleus</location>
    </subcellularLocation>
</comment>
<evidence type="ECO:0000256" key="4">
    <source>
        <dbReference type="ARBA" id="ARBA00022552"/>
    </source>
</evidence>
<dbReference type="AlphaFoldDB" id="A0AAN7W8Y8"/>
<comment type="caution">
    <text evidence="17">The sequence shown here is derived from an EMBL/GenBank/DDBJ whole genome shotgun (WGS) entry which is preliminary data.</text>
</comment>
<feature type="domain" description="Xrn1 N-terminal" evidence="15">
    <location>
        <begin position="1"/>
        <end position="260"/>
    </location>
</feature>
<dbReference type="InterPro" id="IPR041412">
    <property type="entry name" value="Xrn1_helical"/>
</dbReference>
<evidence type="ECO:0000256" key="2">
    <source>
        <dbReference type="ARBA" id="ARBA00006994"/>
    </source>
</evidence>
<feature type="region of interest" description="Disordered" evidence="14">
    <location>
        <begin position="542"/>
        <end position="583"/>
    </location>
</feature>
<feature type="region of interest" description="Disordered" evidence="14">
    <location>
        <begin position="873"/>
        <end position="963"/>
    </location>
</feature>
<dbReference type="FunFam" id="1.25.40.1050:FF:000002">
    <property type="entry name" value="5'-3' exoribonuclease"/>
    <property type="match status" value="1"/>
</dbReference>
<evidence type="ECO:0000313" key="18">
    <source>
        <dbReference type="Proteomes" id="UP001310594"/>
    </source>
</evidence>
<dbReference type="PANTHER" id="PTHR12341">
    <property type="entry name" value="5'-&gt;3' EXORIBONUCLEASE"/>
    <property type="match status" value="1"/>
</dbReference>
<keyword evidence="4" id="KW-0698">rRNA processing</keyword>
<dbReference type="Gene3D" id="3.40.50.12390">
    <property type="match status" value="2"/>
</dbReference>